<feature type="region of interest" description="Disordered" evidence="2">
    <location>
        <begin position="69"/>
        <end position="209"/>
    </location>
</feature>
<organism evidence="3 4">
    <name type="scientific">Absidia repens</name>
    <dbReference type="NCBI Taxonomy" id="90262"/>
    <lineage>
        <taxon>Eukaryota</taxon>
        <taxon>Fungi</taxon>
        <taxon>Fungi incertae sedis</taxon>
        <taxon>Mucoromycota</taxon>
        <taxon>Mucoromycotina</taxon>
        <taxon>Mucoromycetes</taxon>
        <taxon>Mucorales</taxon>
        <taxon>Cunninghamellaceae</taxon>
        <taxon>Absidia</taxon>
    </lineage>
</organism>
<dbReference type="AlphaFoldDB" id="A0A1X2I3E3"/>
<feature type="compositionally biased region" description="Polar residues" evidence="2">
    <location>
        <begin position="85"/>
        <end position="94"/>
    </location>
</feature>
<sequence length="333" mass="37486">MVFFYRHKKRERMQMGYSWDQLYRFHGNSPLSFLVVVKDAIQKEDRYRHEIKDLRHTNRQLLKQLTHLTTGQDANSDAMDDSDDQVSIRSTSPSVFAPSNSTPPLPTTSLPLTQASSTSSLSSGASSPPPTTSTPQSLSTTHQQKPQNGFTLDPNSNNQQLHTTMPTTSRKPQQQQQQVPRRHRQSATPESLTKSTPHQHPSSIRHAPSLSSFSSEVWHQPTSNTFWSQQTSTFSHPAASLSYAADHATTSPTPPIPNFDNPGLFTNGTMATTETPSIPPTHQHHQYSHPSYIHTASEEDVDMKACDFNSDSSLYGYFVFVLYRRYDKRRSSI</sequence>
<feature type="compositionally biased region" description="Polar residues" evidence="2">
    <location>
        <begin position="186"/>
        <end position="202"/>
    </location>
</feature>
<feature type="compositionally biased region" description="Low complexity" evidence="2">
    <location>
        <begin position="107"/>
        <end position="126"/>
    </location>
</feature>
<evidence type="ECO:0000313" key="4">
    <source>
        <dbReference type="Proteomes" id="UP000193560"/>
    </source>
</evidence>
<dbReference type="Proteomes" id="UP000193560">
    <property type="component" value="Unassembled WGS sequence"/>
</dbReference>
<feature type="compositionally biased region" description="Polar residues" evidence="2">
    <location>
        <begin position="142"/>
        <end position="172"/>
    </location>
</feature>
<accession>A0A1X2I3E3</accession>
<keyword evidence="1" id="KW-0175">Coiled coil</keyword>
<comment type="caution">
    <text evidence="3">The sequence shown here is derived from an EMBL/GenBank/DDBJ whole genome shotgun (WGS) entry which is preliminary data.</text>
</comment>
<evidence type="ECO:0000313" key="3">
    <source>
        <dbReference type="EMBL" id="ORZ08426.1"/>
    </source>
</evidence>
<feature type="coiled-coil region" evidence="1">
    <location>
        <begin position="37"/>
        <end position="64"/>
    </location>
</feature>
<name>A0A1X2I3E3_9FUNG</name>
<reference evidence="3 4" key="1">
    <citation type="submission" date="2016-07" db="EMBL/GenBank/DDBJ databases">
        <title>Pervasive Adenine N6-methylation of Active Genes in Fungi.</title>
        <authorList>
            <consortium name="DOE Joint Genome Institute"/>
            <person name="Mondo S.J."/>
            <person name="Dannebaum R.O."/>
            <person name="Kuo R.C."/>
            <person name="Labutti K."/>
            <person name="Haridas S."/>
            <person name="Kuo A."/>
            <person name="Salamov A."/>
            <person name="Ahrendt S.R."/>
            <person name="Lipzen A."/>
            <person name="Sullivan W."/>
            <person name="Andreopoulos W.B."/>
            <person name="Clum A."/>
            <person name="Lindquist E."/>
            <person name="Daum C."/>
            <person name="Ramamoorthy G.K."/>
            <person name="Gryganskyi A."/>
            <person name="Culley D."/>
            <person name="Magnuson J.K."/>
            <person name="James T.Y."/>
            <person name="O'Malley M.A."/>
            <person name="Stajich J.E."/>
            <person name="Spatafora J.W."/>
            <person name="Visel A."/>
            <person name="Grigoriev I.V."/>
        </authorList>
    </citation>
    <scope>NUCLEOTIDE SEQUENCE [LARGE SCALE GENOMIC DNA]</scope>
    <source>
        <strain evidence="3 4">NRRL 1336</strain>
    </source>
</reference>
<protein>
    <submittedName>
        <fullName evidence="3">Uncharacterized protein</fullName>
    </submittedName>
</protein>
<evidence type="ECO:0000256" key="2">
    <source>
        <dbReference type="SAM" id="MobiDB-lite"/>
    </source>
</evidence>
<keyword evidence="4" id="KW-1185">Reference proteome</keyword>
<proteinExistence type="predicted"/>
<evidence type="ECO:0000256" key="1">
    <source>
        <dbReference type="SAM" id="Coils"/>
    </source>
</evidence>
<dbReference type="EMBL" id="MCGE01000031">
    <property type="protein sequence ID" value="ORZ08426.1"/>
    <property type="molecule type" value="Genomic_DNA"/>
</dbReference>
<gene>
    <name evidence="3" type="ORF">BCR42DRAFT_145250</name>
</gene>